<reference evidence="1" key="3">
    <citation type="submission" date="2022-01" db="UniProtKB">
        <authorList>
            <consortium name="EnsemblPlants"/>
        </authorList>
    </citation>
    <scope>IDENTIFICATION</scope>
    <source>
        <strain evidence="1">subsp. vulgare</strain>
    </source>
</reference>
<organism evidence="1 2">
    <name type="scientific">Hordeum vulgare subsp. vulgare</name>
    <name type="common">Domesticated barley</name>
    <dbReference type="NCBI Taxonomy" id="112509"/>
    <lineage>
        <taxon>Eukaryota</taxon>
        <taxon>Viridiplantae</taxon>
        <taxon>Streptophyta</taxon>
        <taxon>Embryophyta</taxon>
        <taxon>Tracheophyta</taxon>
        <taxon>Spermatophyta</taxon>
        <taxon>Magnoliopsida</taxon>
        <taxon>Liliopsida</taxon>
        <taxon>Poales</taxon>
        <taxon>Poaceae</taxon>
        <taxon>BOP clade</taxon>
        <taxon>Pooideae</taxon>
        <taxon>Triticodae</taxon>
        <taxon>Triticeae</taxon>
        <taxon>Hordeinae</taxon>
        <taxon>Hordeum</taxon>
    </lineage>
</organism>
<protein>
    <submittedName>
        <fullName evidence="1">Uncharacterized protein</fullName>
    </submittedName>
</protein>
<keyword evidence="2" id="KW-1185">Reference proteome</keyword>
<evidence type="ECO:0000313" key="2">
    <source>
        <dbReference type="Proteomes" id="UP000011116"/>
    </source>
</evidence>
<dbReference type="EnsemblPlants" id="HORVU.MOREX.r3.7HG0743320.1">
    <property type="protein sequence ID" value="HORVU.MOREX.r3.7HG0743320.1.CDS1"/>
    <property type="gene ID" value="HORVU.MOREX.r3.7HG0743320"/>
</dbReference>
<proteinExistence type="predicted"/>
<name>A0A8I6YUK6_HORVV</name>
<accession>A0A8I6YUK6</accession>
<evidence type="ECO:0000313" key="1">
    <source>
        <dbReference type="EnsemblPlants" id="HORVU.MOREX.r3.7HG0743320.1.CDS1"/>
    </source>
</evidence>
<reference evidence="1" key="2">
    <citation type="submission" date="2020-10" db="EMBL/GenBank/DDBJ databases">
        <authorList>
            <person name="Scholz U."/>
            <person name="Mascher M."/>
            <person name="Fiebig A."/>
        </authorList>
    </citation>
    <scope>NUCLEOTIDE SEQUENCE [LARGE SCALE GENOMIC DNA]</scope>
    <source>
        <strain evidence="1">cv. Morex</strain>
    </source>
</reference>
<dbReference type="AlphaFoldDB" id="A0A8I6YUK6"/>
<dbReference type="Gramene" id="HORVU.MOREX.r2.7HG0616310.1">
    <property type="protein sequence ID" value="HORVU.MOREX.r2.7HG0616310.1.CDS.1"/>
    <property type="gene ID" value="HORVU.MOREX.r2.7HG0616310"/>
</dbReference>
<sequence length="131" mass="14782">MKDKTEPSIFHRLVASCFGFGMDPPHLSLSLSLKPYALIANPLTHRPGGCHISSLLLRCCQPAIPLPWIRLWRGLGTVEFCSDVSSETEVWSADSRYEQLPRLSKLLTTMASLMDGWMLLCDEEMEFLQGR</sequence>
<reference evidence="2" key="1">
    <citation type="journal article" date="2012" name="Nature">
        <title>A physical, genetic and functional sequence assembly of the barley genome.</title>
        <authorList>
            <consortium name="The International Barley Genome Sequencing Consortium"/>
            <person name="Mayer K.F."/>
            <person name="Waugh R."/>
            <person name="Brown J.W."/>
            <person name="Schulman A."/>
            <person name="Langridge P."/>
            <person name="Platzer M."/>
            <person name="Fincher G.B."/>
            <person name="Muehlbauer G.J."/>
            <person name="Sato K."/>
            <person name="Close T.J."/>
            <person name="Wise R.P."/>
            <person name="Stein N."/>
        </authorList>
    </citation>
    <scope>NUCLEOTIDE SEQUENCE [LARGE SCALE GENOMIC DNA]</scope>
    <source>
        <strain evidence="2">cv. Morex</strain>
    </source>
</reference>
<dbReference type="Proteomes" id="UP000011116">
    <property type="component" value="Chromosome 7H"/>
</dbReference>
<dbReference type="Gramene" id="HORVU.MOREX.r3.7HG0743320.1">
    <property type="protein sequence ID" value="HORVU.MOREX.r3.7HG0743320.1.CDS1"/>
    <property type="gene ID" value="HORVU.MOREX.r3.7HG0743320"/>
</dbReference>